<dbReference type="Gene3D" id="3.40.50.1100">
    <property type="match status" value="2"/>
</dbReference>
<dbReference type="InterPro" id="IPR036052">
    <property type="entry name" value="TrpB-like_PALP_sf"/>
</dbReference>
<dbReference type="SUPFAM" id="SSF53686">
    <property type="entry name" value="Tryptophan synthase beta subunit-like PLP-dependent enzymes"/>
    <property type="match status" value="1"/>
</dbReference>
<feature type="domain" description="Tryptophan synthase beta chain-like PALP" evidence="6">
    <location>
        <begin position="5"/>
        <end position="298"/>
    </location>
</feature>
<feature type="modified residue" description="N6-(pyridoxal phosphate)lysine" evidence="5">
    <location>
        <position position="43"/>
    </location>
</feature>
<evidence type="ECO:0000256" key="4">
    <source>
        <dbReference type="PIRSR" id="PIRSR006278-1"/>
    </source>
</evidence>
<evidence type="ECO:0000256" key="2">
    <source>
        <dbReference type="ARBA" id="ARBA00008639"/>
    </source>
</evidence>
<gene>
    <name evidence="8" type="primary">dcyD_2</name>
    <name evidence="7" type="synonym">dcyD_1</name>
    <name evidence="7" type="ORF">NCTC11088_00756</name>
    <name evidence="8" type="ORF">NCTC11088_02209</name>
</gene>
<dbReference type="GO" id="GO:0019148">
    <property type="term" value="F:D-cysteine desulfhydrase activity"/>
    <property type="evidence" value="ECO:0007669"/>
    <property type="project" value="UniProtKB-EC"/>
</dbReference>
<dbReference type="InterPro" id="IPR027278">
    <property type="entry name" value="ACCD_DCysDesulf"/>
</dbReference>
<evidence type="ECO:0000256" key="3">
    <source>
        <dbReference type="ARBA" id="ARBA00022898"/>
    </source>
</evidence>
<evidence type="ECO:0000256" key="5">
    <source>
        <dbReference type="PIRSR" id="PIRSR006278-2"/>
    </source>
</evidence>
<dbReference type="InterPro" id="IPR001926">
    <property type="entry name" value="TrpB-like_PALP"/>
</dbReference>
<feature type="active site" description="Nucleophile" evidence="4">
    <location>
        <position position="70"/>
    </location>
</feature>
<dbReference type="PIRSF" id="PIRSF006278">
    <property type="entry name" value="ACCD_DCysDesulf"/>
    <property type="match status" value="1"/>
</dbReference>
<dbReference type="EMBL" id="UGTH01000001">
    <property type="protein sequence ID" value="SUB74994.1"/>
    <property type="molecule type" value="Genomic_DNA"/>
</dbReference>
<reference evidence="8 9" key="1">
    <citation type="submission" date="2018-06" db="EMBL/GenBank/DDBJ databases">
        <authorList>
            <consortium name="Pathogen Informatics"/>
            <person name="Doyle S."/>
        </authorList>
    </citation>
    <scope>NUCLEOTIDE SEQUENCE [LARGE SCALE GENOMIC DNA]</scope>
    <source>
        <strain evidence="8 9">NCTC11088</strain>
    </source>
</reference>
<evidence type="ECO:0000313" key="7">
    <source>
        <dbReference type="EMBL" id="SUB74994.1"/>
    </source>
</evidence>
<comment type="similarity">
    <text evidence="2">Belongs to the ACC deaminase/D-cysteine desulfhydrase family.</text>
</comment>
<dbReference type="EMBL" id="UGTH01000002">
    <property type="protein sequence ID" value="SUB94771.1"/>
    <property type="molecule type" value="Genomic_DNA"/>
</dbReference>
<comment type="cofactor">
    <cofactor evidence="1">
        <name>pyridoxal 5'-phosphate</name>
        <dbReference type="ChEBI" id="CHEBI:597326"/>
    </cofactor>
</comment>
<protein>
    <submittedName>
        <fullName evidence="8">D-cysteine desulfhydrase</fullName>
        <ecNumber evidence="8">4.4.1.15</ecNumber>
    </submittedName>
</protein>
<name>A0A379EEV9_9FIRM</name>
<evidence type="ECO:0000256" key="1">
    <source>
        <dbReference type="ARBA" id="ARBA00001933"/>
    </source>
</evidence>
<evidence type="ECO:0000313" key="9">
    <source>
        <dbReference type="Proteomes" id="UP000254777"/>
    </source>
</evidence>
<evidence type="ECO:0000313" key="8">
    <source>
        <dbReference type="EMBL" id="SUB94771.1"/>
    </source>
</evidence>
<dbReference type="Proteomes" id="UP000254777">
    <property type="component" value="Unassembled WGS sequence"/>
</dbReference>
<dbReference type="EC" id="4.4.1.15" evidence="8"/>
<sequence length="317" mass="35214">MNKINLANLPTPIEKIESLSKKYKKNIYIKRDDFTGTEVSGNKIRKLEYTMQDAINQCADTIITTGAIQSNHCRATAAASAKLGLDCHLVLVGEVGNNEGNYFLDKLLGAKIHVIKESSERETYVEELIQNLNDNGHKAYYMPVGASTSVGALGYQACFDEIIDQEKSLGVKFDAIFSTTGSGGTYAGLWYGNYKNKSNKEIFGISVSESSEHFKKVIVEILKGMNCNITDFNGINIVDDYIGLGYGKYTEKEIQAYIDISKETGIIFDPCYTGKGFIGMLEEIKNSDFENILFIHTGGLQGWTKEMRDVADKLLNY</sequence>
<dbReference type="GO" id="GO:1901605">
    <property type="term" value="P:alpha-amino acid metabolic process"/>
    <property type="evidence" value="ECO:0007669"/>
    <property type="project" value="UniProtKB-ARBA"/>
</dbReference>
<dbReference type="AlphaFoldDB" id="A0A379EEV9"/>
<dbReference type="Pfam" id="PF00291">
    <property type="entry name" value="PALP"/>
    <property type="match status" value="1"/>
</dbReference>
<proteinExistence type="inferred from homology"/>
<dbReference type="PANTHER" id="PTHR43780">
    <property type="entry name" value="1-AMINOCYCLOPROPANE-1-CARBOXYLATE DEAMINASE-RELATED"/>
    <property type="match status" value="1"/>
</dbReference>
<dbReference type="NCBIfam" id="TIGR01275">
    <property type="entry name" value="ACC_deam_rel"/>
    <property type="match status" value="1"/>
</dbReference>
<evidence type="ECO:0000259" key="6">
    <source>
        <dbReference type="Pfam" id="PF00291"/>
    </source>
</evidence>
<keyword evidence="8" id="KW-0456">Lyase</keyword>
<dbReference type="PANTHER" id="PTHR43780:SF2">
    <property type="entry name" value="1-AMINOCYCLOPROPANE-1-CARBOXYLATE DEAMINASE-RELATED"/>
    <property type="match status" value="1"/>
</dbReference>
<dbReference type="InterPro" id="IPR005966">
    <property type="entry name" value="D-Cys_desShydrase"/>
</dbReference>
<keyword evidence="3 5" id="KW-0663">Pyridoxal phosphate</keyword>
<organism evidence="8 9">
    <name type="scientific">Peptoniphilus indolicus</name>
    <dbReference type="NCBI Taxonomy" id="33030"/>
    <lineage>
        <taxon>Bacteria</taxon>
        <taxon>Bacillati</taxon>
        <taxon>Bacillota</taxon>
        <taxon>Tissierellia</taxon>
        <taxon>Tissierellales</taxon>
        <taxon>Peptoniphilaceae</taxon>
        <taxon>Peptoniphilus</taxon>
    </lineage>
</organism>
<dbReference type="RefSeq" id="WP_004820757.1">
    <property type="nucleotide sequence ID" value="NZ_UGTH01000001.1"/>
</dbReference>
<accession>A0A379EEV9</accession>